<keyword evidence="4" id="KW-0472">Membrane</keyword>
<dbReference type="GO" id="GO:0007165">
    <property type="term" value="P:signal transduction"/>
    <property type="evidence" value="ECO:0007669"/>
    <property type="project" value="TreeGrafter"/>
</dbReference>
<keyword evidence="7" id="KW-1185">Reference proteome</keyword>
<dbReference type="Gene3D" id="3.40.50.2300">
    <property type="match status" value="1"/>
</dbReference>
<proteinExistence type="predicted"/>
<gene>
    <name evidence="6" type="ORF">WMSIL1_LOCUS14815</name>
</gene>
<dbReference type="GO" id="GO:0038023">
    <property type="term" value="F:signaling receptor activity"/>
    <property type="evidence" value="ECO:0007669"/>
    <property type="project" value="TreeGrafter"/>
</dbReference>
<feature type="domain" description="Receptor ligand binding region" evidence="5">
    <location>
        <begin position="128"/>
        <end position="245"/>
    </location>
</feature>
<dbReference type="Pfam" id="PF01094">
    <property type="entry name" value="ANF_receptor"/>
    <property type="match status" value="1"/>
</dbReference>
<evidence type="ECO:0000313" key="6">
    <source>
        <dbReference type="EMBL" id="VUZ57393.1"/>
    </source>
</evidence>
<dbReference type="GO" id="GO:0017046">
    <property type="term" value="F:peptide hormone binding"/>
    <property type="evidence" value="ECO:0007669"/>
    <property type="project" value="TreeGrafter"/>
</dbReference>
<keyword evidence="3" id="KW-1133">Transmembrane helix</keyword>
<comment type="subcellular location">
    <subcellularLocation>
        <location evidence="1">Membrane</location>
    </subcellularLocation>
</comment>
<name>A0A564ZEA0_HYMDI</name>
<evidence type="ECO:0000256" key="2">
    <source>
        <dbReference type="ARBA" id="ARBA00022692"/>
    </source>
</evidence>
<protein>
    <recommendedName>
        <fullName evidence="5">Receptor ligand binding region domain-containing protein</fullName>
    </recommendedName>
</protein>
<accession>A0A564ZEA0</accession>
<dbReference type="GO" id="GO:0016020">
    <property type="term" value="C:membrane"/>
    <property type="evidence" value="ECO:0007669"/>
    <property type="project" value="UniProtKB-SubCell"/>
</dbReference>
<evidence type="ECO:0000256" key="4">
    <source>
        <dbReference type="ARBA" id="ARBA00023136"/>
    </source>
</evidence>
<reference evidence="6 7" key="1">
    <citation type="submission" date="2019-07" db="EMBL/GenBank/DDBJ databases">
        <authorList>
            <person name="Jastrzebski P J."/>
            <person name="Paukszto L."/>
            <person name="Jastrzebski P J."/>
        </authorList>
    </citation>
    <scope>NUCLEOTIDE SEQUENCE [LARGE SCALE GENOMIC DNA]</scope>
    <source>
        <strain evidence="6 7">WMS-il1</strain>
    </source>
</reference>
<dbReference type="PANTHER" id="PTHR44755:SF8">
    <property type="entry name" value="RECEPTOR LIGAND BINDING REGION DOMAIN-CONTAINING PROTEIN"/>
    <property type="match status" value="1"/>
</dbReference>
<organism evidence="6 7">
    <name type="scientific">Hymenolepis diminuta</name>
    <name type="common">Rat tapeworm</name>
    <dbReference type="NCBI Taxonomy" id="6216"/>
    <lineage>
        <taxon>Eukaryota</taxon>
        <taxon>Metazoa</taxon>
        <taxon>Spiralia</taxon>
        <taxon>Lophotrochozoa</taxon>
        <taxon>Platyhelminthes</taxon>
        <taxon>Cestoda</taxon>
        <taxon>Eucestoda</taxon>
        <taxon>Cyclophyllidea</taxon>
        <taxon>Hymenolepididae</taxon>
        <taxon>Hymenolepis</taxon>
    </lineage>
</organism>
<evidence type="ECO:0000259" key="5">
    <source>
        <dbReference type="Pfam" id="PF01094"/>
    </source>
</evidence>
<evidence type="ECO:0000256" key="3">
    <source>
        <dbReference type="ARBA" id="ARBA00022989"/>
    </source>
</evidence>
<dbReference type="PANTHER" id="PTHR44755">
    <property type="entry name" value="NATRIURETIC PEPTIDE RECEPTOR 3-RELATED"/>
    <property type="match status" value="1"/>
</dbReference>
<evidence type="ECO:0000313" key="7">
    <source>
        <dbReference type="Proteomes" id="UP000321570"/>
    </source>
</evidence>
<sequence>MRHRKPPLVSETFTSSAKCLSLLRFTTFLSLLLLLLFLSLYLSPVLALEVITDCEVRRPKSATGHYRPLNQTRQDFNNVLGHCNVINNRRKMLVYNVSDPGYLKSKIPVVKFGIHLASNGVFGFSNMLPSFDIAIEKITQMPAFRGVYFHVVPIIYFDWLACDTLAVLEKFANREVNVLVGPLNDFALASVARLSSAFYQTPILTPCASSVALSEKNEFALLTRTYYTQTDLTSVLQGIFNHFKWLPNNNTPVGALIMKPKTVTSGFNSGWDEYFANQALESFMKNYYYHKYQIDDIKEGLVTLQKYQNLARGKRNSPLFCVLYFLQFSFLCLQQLNQRNVHSLSPISVVFVLCEMII</sequence>
<dbReference type="SUPFAM" id="SSF53822">
    <property type="entry name" value="Periplasmic binding protein-like I"/>
    <property type="match status" value="1"/>
</dbReference>
<evidence type="ECO:0000256" key="1">
    <source>
        <dbReference type="ARBA" id="ARBA00004370"/>
    </source>
</evidence>
<dbReference type="AlphaFoldDB" id="A0A564ZEA0"/>
<dbReference type="InterPro" id="IPR052612">
    <property type="entry name" value="ANP_Clearance_Receptor"/>
</dbReference>
<dbReference type="InterPro" id="IPR001828">
    <property type="entry name" value="ANF_lig-bd_rcpt"/>
</dbReference>
<dbReference type="InterPro" id="IPR028082">
    <property type="entry name" value="Peripla_BP_I"/>
</dbReference>
<keyword evidence="2" id="KW-0812">Transmembrane</keyword>
<dbReference type="Proteomes" id="UP000321570">
    <property type="component" value="Unassembled WGS sequence"/>
</dbReference>
<dbReference type="EMBL" id="CABIJS010000717">
    <property type="protein sequence ID" value="VUZ57393.1"/>
    <property type="molecule type" value="Genomic_DNA"/>
</dbReference>